<name>A0AA41UQ68_9BACT</name>
<keyword evidence="2 3" id="KW-0472">Membrane</keyword>
<dbReference type="GO" id="GO:0016020">
    <property type="term" value="C:membrane"/>
    <property type="evidence" value="ECO:0007669"/>
    <property type="project" value="UniProtKB-SubCell"/>
</dbReference>
<dbReference type="InterPro" id="IPR006664">
    <property type="entry name" value="OMP_bac"/>
</dbReference>
<dbReference type="SUPFAM" id="SSF52540">
    <property type="entry name" value="P-loop containing nucleoside triphosphate hydrolases"/>
    <property type="match status" value="1"/>
</dbReference>
<evidence type="ECO:0000256" key="2">
    <source>
        <dbReference type="ARBA" id="ARBA00023136"/>
    </source>
</evidence>
<dbReference type="PRINTS" id="PR01021">
    <property type="entry name" value="OMPADOMAIN"/>
</dbReference>
<dbReference type="SUPFAM" id="SSF103088">
    <property type="entry name" value="OmpA-like"/>
    <property type="match status" value="1"/>
</dbReference>
<dbReference type="InterPro" id="IPR049945">
    <property type="entry name" value="AAA_22"/>
</dbReference>
<dbReference type="AlphaFoldDB" id="A0AA41UQ68"/>
<dbReference type="Proteomes" id="UP001165427">
    <property type="component" value="Unassembled WGS sequence"/>
</dbReference>
<sequence>MYLKHFQLNTKPFQITADPKFLWLGEKHKEALATLRYGILDNRGFLLLTGEVGTGKTLLINRLIGTLDMDTVVATMPDPDLVSMDFYNLLADGLKMNRTFDSKGAFLIHLRDFLHQSYAERKQVVLIIDECQRLSPRLMEDVRVLSNIELQDRKLINIFFVGQQEFNTLLALPQNRALAQRITVRYHIDPLTAAEVGQYIRHRLKVAGSTKEIFKAEAVKAVYRFSGGIPRLINILSDHALLTAYARDAKVVDAAMVEECARELRIAYDPATAESEGTAHAPDTVSISRAVARSDGTSVAAAGTPQGMARVGGAATPDNGMGTHSVRRFFGRLLYTVVVLLLVMLAAFFITRFTRDDQGRFGVDGVDRNQVPALTDSERAEAAPTESGAAPPSRSSERPAATASRSIPAAPPVQQPADISAAKAGQTGAAEMSAPPEEESGPRAVADRRQARTDAAAEAPSAPIKAPPVMNRLITIPFTFNSNEIDEASYGVLNQIALQLQAQPDHMLQVRGYTDSSGSETYNQSVSRFRASAVKSYLVGKGAPPDRIEVLAMGSADPIASNATAEGRNQNRRVEIYFTQAP</sequence>
<dbReference type="PROSITE" id="PS51123">
    <property type="entry name" value="OMPA_2"/>
    <property type="match status" value="1"/>
</dbReference>
<dbReference type="PANTHER" id="PTHR35894:SF1">
    <property type="entry name" value="PHOSPHORIBULOKINASE _ URIDINE KINASE FAMILY"/>
    <property type="match status" value="1"/>
</dbReference>
<organism evidence="7 8">
    <name type="scientific">Desulfatitalea alkaliphila</name>
    <dbReference type="NCBI Taxonomy" id="2929485"/>
    <lineage>
        <taxon>Bacteria</taxon>
        <taxon>Pseudomonadati</taxon>
        <taxon>Thermodesulfobacteriota</taxon>
        <taxon>Desulfobacteria</taxon>
        <taxon>Desulfobacterales</taxon>
        <taxon>Desulfosarcinaceae</taxon>
        <taxon>Desulfatitalea</taxon>
    </lineage>
</organism>
<dbReference type="Gene3D" id="3.40.50.300">
    <property type="entry name" value="P-loop containing nucleotide triphosphate hydrolases"/>
    <property type="match status" value="1"/>
</dbReference>
<feature type="domain" description="OmpA-like" evidence="6">
    <location>
        <begin position="465"/>
        <end position="582"/>
    </location>
</feature>
<keyword evidence="5" id="KW-1133">Transmembrane helix</keyword>
<feature type="region of interest" description="Disordered" evidence="4">
    <location>
        <begin position="372"/>
        <end position="461"/>
    </location>
</feature>
<evidence type="ECO:0000313" key="7">
    <source>
        <dbReference type="EMBL" id="MCJ8501103.1"/>
    </source>
</evidence>
<dbReference type="Pfam" id="PF00691">
    <property type="entry name" value="OmpA"/>
    <property type="match status" value="1"/>
</dbReference>
<comment type="caution">
    <text evidence="7">The sequence shown here is derived from an EMBL/GenBank/DDBJ whole genome shotgun (WGS) entry which is preliminary data.</text>
</comment>
<dbReference type="Pfam" id="PF13401">
    <property type="entry name" value="AAA_22"/>
    <property type="match status" value="1"/>
</dbReference>
<evidence type="ECO:0000313" key="8">
    <source>
        <dbReference type="Proteomes" id="UP001165427"/>
    </source>
</evidence>
<dbReference type="InterPro" id="IPR003593">
    <property type="entry name" value="AAA+_ATPase"/>
</dbReference>
<accession>A0AA41UQ68</accession>
<dbReference type="InterPro" id="IPR006665">
    <property type="entry name" value="OmpA-like"/>
</dbReference>
<dbReference type="PANTHER" id="PTHR35894">
    <property type="entry name" value="GENERAL SECRETION PATHWAY PROTEIN A-RELATED"/>
    <property type="match status" value="1"/>
</dbReference>
<comment type="subcellular location">
    <subcellularLocation>
        <location evidence="1">Membrane</location>
    </subcellularLocation>
</comment>
<dbReference type="PRINTS" id="PR01023">
    <property type="entry name" value="NAFLGMOTY"/>
</dbReference>
<evidence type="ECO:0000256" key="4">
    <source>
        <dbReference type="SAM" id="MobiDB-lite"/>
    </source>
</evidence>
<protein>
    <submittedName>
        <fullName evidence="7">OmpA family protein</fullName>
    </submittedName>
</protein>
<reference evidence="7" key="1">
    <citation type="submission" date="2022-04" db="EMBL/GenBank/DDBJ databases">
        <title>Desulfatitalea alkaliphila sp. nov., a novel anaerobic sulfate-reducing bacterium isolated from terrestrial mud volcano, Taman Peninsula, Russia.</title>
        <authorList>
            <person name="Khomyakova M.A."/>
            <person name="Merkel A.Y."/>
            <person name="Slobodkin A.I."/>
        </authorList>
    </citation>
    <scope>NUCLEOTIDE SEQUENCE</scope>
    <source>
        <strain evidence="7">M08but</strain>
    </source>
</reference>
<dbReference type="RefSeq" id="WP_246907328.1">
    <property type="nucleotide sequence ID" value="NZ_JALJRB010000010.1"/>
</dbReference>
<dbReference type="EMBL" id="JALJRB010000010">
    <property type="protein sequence ID" value="MCJ8501103.1"/>
    <property type="molecule type" value="Genomic_DNA"/>
</dbReference>
<evidence type="ECO:0000259" key="6">
    <source>
        <dbReference type="PROSITE" id="PS51123"/>
    </source>
</evidence>
<dbReference type="InterPro" id="IPR036737">
    <property type="entry name" value="OmpA-like_sf"/>
</dbReference>
<dbReference type="InterPro" id="IPR027417">
    <property type="entry name" value="P-loop_NTPase"/>
</dbReference>
<dbReference type="SMART" id="SM00382">
    <property type="entry name" value="AAA"/>
    <property type="match status" value="1"/>
</dbReference>
<proteinExistence type="predicted"/>
<feature type="region of interest" description="Disordered" evidence="4">
    <location>
        <begin position="296"/>
        <end position="318"/>
    </location>
</feature>
<evidence type="ECO:0000256" key="1">
    <source>
        <dbReference type="ARBA" id="ARBA00004370"/>
    </source>
</evidence>
<keyword evidence="8" id="KW-1185">Reference proteome</keyword>
<feature type="transmembrane region" description="Helical" evidence="5">
    <location>
        <begin position="329"/>
        <end position="350"/>
    </location>
</feature>
<evidence type="ECO:0000256" key="5">
    <source>
        <dbReference type="SAM" id="Phobius"/>
    </source>
</evidence>
<dbReference type="InterPro" id="IPR052026">
    <property type="entry name" value="ExeA_AAA_ATPase_DNA-bind"/>
</dbReference>
<dbReference type="CDD" id="cd07185">
    <property type="entry name" value="OmpA_C-like"/>
    <property type="match status" value="1"/>
</dbReference>
<dbReference type="CDD" id="cd00009">
    <property type="entry name" value="AAA"/>
    <property type="match status" value="1"/>
</dbReference>
<evidence type="ECO:0000256" key="3">
    <source>
        <dbReference type="PROSITE-ProRule" id="PRU00473"/>
    </source>
</evidence>
<gene>
    <name evidence="7" type="ORF">MRX98_11015</name>
</gene>
<dbReference type="Gene3D" id="3.30.1330.60">
    <property type="entry name" value="OmpA-like domain"/>
    <property type="match status" value="1"/>
</dbReference>
<dbReference type="GO" id="GO:0016887">
    <property type="term" value="F:ATP hydrolysis activity"/>
    <property type="evidence" value="ECO:0007669"/>
    <property type="project" value="InterPro"/>
</dbReference>
<keyword evidence="5" id="KW-0812">Transmembrane</keyword>